<evidence type="ECO:0000313" key="1">
    <source>
        <dbReference type="EMBL" id="KAG5596228.1"/>
    </source>
</evidence>
<comment type="caution">
    <text evidence="1">The sequence shown here is derived from an EMBL/GenBank/DDBJ whole genome shotgun (WGS) entry which is preliminary data.</text>
</comment>
<feature type="non-terminal residue" evidence="1">
    <location>
        <position position="1"/>
    </location>
</feature>
<proteinExistence type="predicted"/>
<accession>A0A9J5YAA1</accession>
<gene>
    <name evidence="1" type="ORF">H5410_037460</name>
</gene>
<dbReference type="AlphaFoldDB" id="A0A9J5YAA1"/>
<reference evidence="1 2" key="1">
    <citation type="submission" date="2020-09" db="EMBL/GenBank/DDBJ databases">
        <title>De no assembly of potato wild relative species, Solanum commersonii.</title>
        <authorList>
            <person name="Cho K."/>
        </authorList>
    </citation>
    <scope>NUCLEOTIDE SEQUENCE [LARGE SCALE GENOMIC DNA]</scope>
    <source>
        <strain evidence="1">LZ3.2</strain>
        <tissue evidence="1">Leaf</tissue>
    </source>
</reference>
<protein>
    <submittedName>
        <fullName evidence="1">Uncharacterized protein</fullName>
    </submittedName>
</protein>
<organism evidence="1 2">
    <name type="scientific">Solanum commersonii</name>
    <name type="common">Commerson's wild potato</name>
    <name type="synonym">Commerson's nightshade</name>
    <dbReference type="NCBI Taxonomy" id="4109"/>
    <lineage>
        <taxon>Eukaryota</taxon>
        <taxon>Viridiplantae</taxon>
        <taxon>Streptophyta</taxon>
        <taxon>Embryophyta</taxon>
        <taxon>Tracheophyta</taxon>
        <taxon>Spermatophyta</taxon>
        <taxon>Magnoliopsida</taxon>
        <taxon>eudicotyledons</taxon>
        <taxon>Gunneridae</taxon>
        <taxon>Pentapetalae</taxon>
        <taxon>asterids</taxon>
        <taxon>lamiids</taxon>
        <taxon>Solanales</taxon>
        <taxon>Solanaceae</taxon>
        <taxon>Solanoideae</taxon>
        <taxon>Solaneae</taxon>
        <taxon>Solanum</taxon>
    </lineage>
</organism>
<evidence type="ECO:0000313" key="2">
    <source>
        <dbReference type="Proteomes" id="UP000824120"/>
    </source>
</evidence>
<name>A0A9J5YAA1_SOLCO</name>
<dbReference type="Proteomes" id="UP000824120">
    <property type="component" value="Chromosome 7"/>
</dbReference>
<sequence>MIYRDRTGTGMNRDEPVPVYRYQIMIPFRSVYRFNVSRPVPNTTGLERYRNGPGYEQESPTAIFTRDSEARIDKIFALALLLPEEKESQ</sequence>
<keyword evidence="2" id="KW-1185">Reference proteome</keyword>
<dbReference type="EMBL" id="JACXVP010000007">
    <property type="protein sequence ID" value="KAG5596228.1"/>
    <property type="molecule type" value="Genomic_DNA"/>
</dbReference>